<organism evidence="1">
    <name type="scientific">uncultured Mycobacterium sp</name>
    <dbReference type="NCBI Taxonomy" id="171292"/>
    <lineage>
        <taxon>Bacteria</taxon>
        <taxon>Bacillati</taxon>
        <taxon>Actinomycetota</taxon>
        <taxon>Actinomycetes</taxon>
        <taxon>Mycobacteriales</taxon>
        <taxon>Mycobacteriaceae</taxon>
        <taxon>Mycobacterium</taxon>
        <taxon>environmental samples</taxon>
    </lineage>
</organism>
<evidence type="ECO:0000313" key="1">
    <source>
        <dbReference type="EMBL" id="SBS73776.1"/>
    </source>
</evidence>
<accession>A0A1Y5P4Y4</accession>
<reference evidence="1" key="1">
    <citation type="submission" date="2016-03" db="EMBL/GenBank/DDBJ databases">
        <authorList>
            <person name="Ploux O."/>
        </authorList>
    </citation>
    <scope>NUCLEOTIDE SEQUENCE</scope>
    <source>
        <strain evidence="1">UC10</strain>
    </source>
</reference>
<gene>
    <name evidence="1" type="ORF">MHPYR_180056</name>
</gene>
<dbReference type="EMBL" id="FLQS01000010">
    <property type="protein sequence ID" value="SBS73776.1"/>
    <property type="molecule type" value="Genomic_DNA"/>
</dbReference>
<sequence>MKLSDIIPQTDIDGALQDDDEIIQYKLLVAKQAVAYAQSIAPHDEGDYANGIRIGRFGNKGVIIEFSDYKSHWIEFGSVHNPESSVRARTENQFTEKR</sequence>
<evidence type="ECO:0008006" key="2">
    <source>
        <dbReference type="Google" id="ProtNLM"/>
    </source>
</evidence>
<proteinExistence type="predicted"/>
<protein>
    <recommendedName>
        <fullName evidence="2">Phage protein</fullName>
    </recommendedName>
</protein>
<name>A0A1Y5P4Y4_9MYCO</name>
<dbReference type="AlphaFoldDB" id="A0A1Y5P4Y4"/>